<dbReference type="Proteomes" id="UP000322530">
    <property type="component" value="Unassembled WGS sequence"/>
</dbReference>
<accession>A0A5A5T9L8</accession>
<comment type="caution">
    <text evidence="1">The sequence shown here is derived from an EMBL/GenBank/DDBJ whole genome shotgun (WGS) entry which is preliminary data.</text>
</comment>
<protein>
    <submittedName>
        <fullName evidence="1">Uncharacterized protein</fullName>
    </submittedName>
</protein>
<dbReference type="AlphaFoldDB" id="A0A5A5T9L8"/>
<dbReference type="OrthoDB" id="9966314at2"/>
<dbReference type="EMBL" id="BIXY01000016">
    <property type="protein sequence ID" value="GCF07955.1"/>
    <property type="molecule type" value="Genomic_DNA"/>
</dbReference>
<evidence type="ECO:0000313" key="2">
    <source>
        <dbReference type="Proteomes" id="UP000322530"/>
    </source>
</evidence>
<organism evidence="1 2">
    <name type="scientific">Dictyobacter arantiisoli</name>
    <dbReference type="NCBI Taxonomy" id="2014874"/>
    <lineage>
        <taxon>Bacteria</taxon>
        <taxon>Bacillati</taxon>
        <taxon>Chloroflexota</taxon>
        <taxon>Ktedonobacteria</taxon>
        <taxon>Ktedonobacterales</taxon>
        <taxon>Dictyobacteraceae</taxon>
        <taxon>Dictyobacter</taxon>
    </lineage>
</organism>
<gene>
    <name evidence="1" type="ORF">KDI_15190</name>
</gene>
<proteinExistence type="predicted"/>
<name>A0A5A5T9L8_9CHLR</name>
<keyword evidence="2" id="KW-1185">Reference proteome</keyword>
<dbReference type="RefSeq" id="WP_149400957.1">
    <property type="nucleotide sequence ID" value="NZ_BIXY01000016.1"/>
</dbReference>
<reference evidence="1 2" key="1">
    <citation type="submission" date="2019-01" db="EMBL/GenBank/DDBJ databases">
        <title>Draft genome sequence of Dictyobacter sp. Uno17.</title>
        <authorList>
            <person name="Wang C.M."/>
            <person name="Zheng Y."/>
            <person name="Sakai Y."/>
            <person name="Abe K."/>
            <person name="Yokota A."/>
            <person name="Yabe S."/>
        </authorList>
    </citation>
    <scope>NUCLEOTIDE SEQUENCE [LARGE SCALE GENOMIC DNA]</scope>
    <source>
        <strain evidence="1 2">Uno17</strain>
    </source>
</reference>
<sequence>MKQGAFQRGSKVRVINYSPFRCLTGIVQEIDKSADIEVSLYFYCIQLDGVNNQGPMWFQHEELELVGLNTNTR</sequence>
<evidence type="ECO:0000313" key="1">
    <source>
        <dbReference type="EMBL" id="GCF07955.1"/>
    </source>
</evidence>